<dbReference type="PROSITE" id="PS50042">
    <property type="entry name" value="CNMP_BINDING_3"/>
    <property type="match status" value="1"/>
</dbReference>
<dbReference type="SUPFAM" id="SSF51206">
    <property type="entry name" value="cAMP-binding domain-like"/>
    <property type="match status" value="1"/>
</dbReference>
<dbReference type="InterPro" id="IPR000595">
    <property type="entry name" value="cNMP-bd_dom"/>
</dbReference>
<name>A0A6L3ZE60_9FLAO</name>
<evidence type="ECO:0000256" key="1">
    <source>
        <dbReference type="ARBA" id="ARBA00023015"/>
    </source>
</evidence>
<dbReference type="PANTHER" id="PTHR24567">
    <property type="entry name" value="CRP FAMILY TRANSCRIPTIONAL REGULATORY PROTEIN"/>
    <property type="match status" value="1"/>
</dbReference>
<dbReference type="InterPro" id="IPR036390">
    <property type="entry name" value="WH_DNA-bd_sf"/>
</dbReference>
<proteinExistence type="predicted"/>
<feature type="domain" description="Cyclic nucleotide-binding" evidence="4">
    <location>
        <begin position="24"/>
        <end position="123"/>
    </location>
</feature>
<dbReference type="SUPFAM" id="SSF46785">
    <property type="entry name" value="Winged helix' DNA-binding domain"/>
    <property type="match status" value="1"/>
</dbReference>
<dbReference type="Pfam" id="PF00027">
    <property type="entry name" value="cNMP_binding"/>
    <property type="match status" value="1"/>
</dbReference>
<dbReference type="PRINTS" id="PR00034">
    <property type="entry name" value="HTHCRP"/>
</dbReference>
<keyword evidence="7" id="KW-1185">Reference proteome</keyword>
<evidence type="ECO:0000259" key="4">
    <source>
        <dbReference type="PROSITE" id="PS50042"/>
    </source>
</evidence>
<keyword evidence="1" id="KW-0805">Transcription regulation</keyword>
<keyword evidence="3" id="KW-0804">Transcription</keyword>
<dbReference type="SMART" id="SM00100">
    <property type="entry name" value="cNMP"/>
    <property type="match status" value="1"/>
</dbReference>
<dbReference type="PANTHER" id="PTHR24567:SF26">
    <property type="entry name" value="REGULATORY PROTEIN YEIL"/>
    <property type="match status" value="1"/>
</dbReference>
<evidence type="ECO:0000313" key="6">
    <source>
        <dbReference type="EMBL" id="KAB2816115.1"/>
    </source>
</evidence>
<dbReference type="CDD" id="cd00092">
    <property type="entry name" value="HTH_CRP"/>
    <property type="match status" value="1"/>
</dbReference>
<dbReference type="InterPro" id="IPR036388">
    <property type="entry name" value="WH-like_DNA-bd_sf"/>
</dbReference>
<dbReference type="PROSITE" id="PS51063">
    <property type="entry name" value="HTH_CRP_2"/>
    <property type="match status" value="1"/>
</dbReference>
<dbReference type="GO" id="GO:0003677">
    <property type="term" value="F:DNA binding"/>
    <property type="evidence" value="ECO:0007669"/>
    <property type="project" value="UniProtKB-KW"/>
</dbReference>
<dbReference type="OrthoDB" id="9127033at2"/>
<evidence type="ECO:0000259" key="5">
    <source>
        <dbReference type="PROSITE" id="PS51063"/>
    </source>
</evidence>
<dbReference type="AlphaFoldDB" id="A0A6L3ZE60"/>
<sequence length="240" mass="26571">MPVKTTQTPIPFDCANCGKRHLSLFKDLSEEELNELNNVKACTSFRKGQIIMGEGNRPNGVYCIHSGKAKLIRMGQNGKDQIIRFAVQGDLIGYRSLLSNEPLSASVEALEDVHACYIPKQVLFGFLETNPKFSLNLLRTACHELGEAGKLITDIAQKSVRERLAEVLLMLKSQFGTNEETGAIDISLTREEIANMVGTATESVIRLISEFKQDGVIEVKGRHILVLDEPALLRIGKVFD</sequence>
<dbReference type="GO" id="GO:0003700">
    <property type="term" value="F:DNA-binding transcription factor activity"/>
    <property type="evidence" value="ECO:0007669"/>
    <property type="project" value="TreeGrafter"/>
</dbReference>
<dbReference type="Pfam" id="PF13545">
    <property type="entry name" value="HTH_Crp_2"/>
    <property type="match status" value="1"/>
</dbReference>
<dbReference type="EMBL" id="WBVQ01000002">
    <property type="protein sequence ID" value="KAB2816115.1"/>
    <property type="molecule type" value="Genomic_DNA"/>
</dbReference>
<comment type="caution">
    <text evidence="6">The sequence shown here is derived from an EMBL/GenBank/DDBJ whole genome shotgun (WGS) entry which is preliminary data.</text>
</comment>
<dbReference type="InterPro" id="IPR012318">
    <property type="entry name" value="HTH_CRP"/>
</dbReference>
<dbReference type="Gene3D" id="1.10.10.10">
    <property type="entry name" value="Winged helix-like DNA-binding domain superfamily/Winged helix DNA-binding domain"/>
    <property type="match status" value="1"/>
</dbReference>
<dbReference type="InterPro" id="IPR018490">
    <property type="entry name" value="cNMP-bd_dom_sf"/>
</dbReference>
<dbReference type="InterPro" id="IPR050397">
    <property type="entry name" value="Env_Response_Regulators"/>
</dbReference>
<evidence type="ECO:0000313" key="7">
    <source>
        <dbReference type="Proteomes" id="UP000484164"/>
    </source>
</evidence>
<gene>
    <name evidence="6" type="ORF">F8C82_10525</name>
</gene>
<accession>A0A6L3ZE60</accession>
<reference evidence="6 7" key="1">
    <citation type="submission" date="2019-10" db="EMBL/GenBank/DDBJ databases">
        <title>Genome sequence of Phaeocystidibacter marisrubri JCM30614 (type strain).</title>
        <authorList>
            <person name="Bowman J.P."/>
        </authorList>
    </citation>
    <scope>NUCLEOTIDE SEQUENCE [LARGE SCALE GENOMIC DNA]</scope>
    <source>
        <strain evidence="6 7">JCM 30614</strain>
    </source>
</reference>
<keyword evidence="2" id="KW-0238">DNA-binding</keyword>
<evidence type="ECO:0000256" key="2">
    <source>
        <dbReference type="ARBA" id="ARBA00023125"/>
    </source>
</evidence>
<dbReference type="CDD" id="cd00038">
    <property type="entry name" value="CAP_ED"/>
    <property type="match status" value="1"/>
</dbReference>
<dbReference type="Proteomes" id="UP000484164">
    <property type="component" value="Unassembled WGS sequence"/>
</dbReference>
<dbReference type="RefSeq" id="WP_151693543.1">
    <property type="nucleotide sequence ID" value="NZ_BMGX01000001.1"/>
</dbReference>
<feature type="domain" description="HTH crp-type" evidence="5">
    <location>
        <begin position="158"/>
        <end position="230"/>
    </location>
</feature>
<evidence type="ECO:0000256" key="3">
    <source>
        <dbReference type="ARBA" id="ARBA00023163"/>
    </source>
</evidence>
<dbReference type="SMART" id="SM00419">
    <property type="entry name" value="HTH_CRP"/>
    <property type="match status" value="1"/>
</dbReference>
<dbReference type="InterPro" id="IPR014710">
    <property type="entry name" value="RmlC-like_jellyroll"/>
</dbReference>
<organism evidence="6 7">
    <name type="scientific">Phaeocystidibacter marisrubri</name>
    <dbReference type="NCBI Taxonomy" id="1577780"/>
    <lineage>
        <taxon>Bacteria</taxon>
        <taxon>Pseudomonadati</taxon>
        <taxon>Bacteroidota</taxon>
        <taxon>Flavobacteriia</taxon>
        <taxon>Flavobacteriales</taxon>
        <taxon>Phaeocystidibacteraceae</taxon>
        <taxon>Phaeocystidibacter</taxon>
    </lineage>
</organism>
<dbReference type="GO" id="GO:0005829">
    <property type="term" value="C:cytosol"/>
    <property type="evidence" value="ECO:0007669"/>
    <property type="project" value="TreeGrafter"/>
</dbReference>
<protein>
    <submittedName>
        <fullName evidence="6">Crp/Fnr family transcriptional regulator</fullName>
    </submittedName>
</protein>
<dbReference type="Gene3D" id="2.60.120.10">
    <property type="entry name" value="Jelly Rolls"/>
    <property type="match status" value="1"/>
</dbReference>